<comment type="similarity">
    <text evidence="2">Belongs to the AAA ATPase family. BCS1 subfamily.</text>
</comment>
<evidence type="ECO:0000256" key="5">
    <source>
        <dbReference type="ARBA" id="ARBA00022792"/>
    </source>
</evidence>
<dbReference type="PROSITE" id="PS00674">
    <property type="entry name" value="AAA"/>
    <property type="match status" value="1"/>
</dbReference>
<reference evidence="16" key="1">
    <citation type="submission" date="2014-01" db="EMBL/GenBank/DDBJ databases">
        <title>The genome of the white-rot fungus Pycnoporus cinnabarinus: a basidiomycete model with a versatile arsenal for lignocellulosic biomass breakdown.</title>
        <authorList>
            <person name="Levasseur A."/>
            <person name="Lomascolo A."/>
            <person name="Ruiz-Duenas F.J."/>
            <person name="Uzan E."/>
            <person name="Piumi F."/>
            <person name="Kues U."/>
            <person name="Ram A.F.J."/>
            <person name="Murat C."/>
            <person name="Haon M."/>
            <person name="Benoit I."/>
            <person name="Arfi Y."/>
            <person name="Chevret D."/>
            <person name="Drula E."/>
            <person name="Kwon M.J."/>
            <person name="Gouret P."/>
            <person name="Lesage-Meessen L."/>
            <person name="Lombard V."/>
            <person name="Mariette J."/>
            <person name="Noirot C."/>
            <person name="Park J."/>
            <person name="Patyshakuliyeva A."/>
            <person name="Wieneger R.A.B."/>
            <person name="Wosten H.A.B."/>
            <person name="Martin F."/>
            <person name="Coutinho P.M."/>
            <person name="de Vries R."/>
            <person name="Martinez A.T."/>
            <person name="Klopp C."/>
            <person name="Pontarotti P."/>
            <person name="Henrissat B."/>
            <person name="Record E."/>
        </authorList>
    </citation>
    <scope>NUCLEOTIDE SEQUENCE [LARGE SCALE GENOMIC DNA]</scope>
    <source>
        <strain evidence="16">BRFM137</strain>
    </source>
</reference>
<evidence type="ECO:0000256" key="8">
    <source>
        <dbReference type="ARBA" id="ARBA00022989"/>
    </source>
</evidence>
<dbReference type="InterPro" id="IPR027417">
    <property type="entry name" value="P-loop_NTPase"/>
</dbReference>
<keyword evidence="7 12" id="KW-0067">ATP-binding</keyword>
<evidence type="ECO:0000259" key="14">
    <source>
        <dbReference type="SMART" id="SM00382"/>
    </source>
</evidence>
<dbReference type="InterPro" id="IPR014851">
    <property type="entry name" value="BCS1_N"/>
</dbReference>
<dbReference type="OrthoDB" id="10251412at2759"/>
<comment type="caution">
    <text evidence="16">The sequence shown here is derived from an EMBL/GenBank/DDBJ whole genome shotgun (WGS) entry which is preliminary data.</text>
</comment>
<proteinExistence type="inferred from homology"/>
<keyword evidence="4 12" id="KW-0547">Nucleotide-binding</keyword>
<evidence type="ECO:0000256" key="13">
    <source>
        <dbReference type="SAM" id="MobiDB-lite"/>
    </source>
</evidence>
<sequence length="647" mass="70769">MDPTVFLQSVMSAIQSGAVNFTAPHVPSSSNTTAAAATGAAVASFSLMQLPSLLMMLMSFSAVRDWLKLLLIGAVVETSRRLLTKVYRDFINYFWLTATFDGNDECVDWLMFWLSKHSIFRKSCPALVAYFVYQTLTEPCFMKSLFYRSGTARTLDVSTRTFGKNGAVAGEQGGEDDTDGRKISFLPSLSTSYTLWYKYRYVSITRDEVMDGPWNGRRQTLQVQILTRDHQILLDLLLEAKKLFHHASENMISVYVSDPSDYWKRVSTHRKRPMESIILDPGMIELVLEDAKDFLASKAWYAERGIPHRRGYLLYGAPGSGKTSLIHSIAGELNLDVYILSLTRLGLDDTSLSSIIADLPTQCIVLVEDIDAAFHQGVKRDIADPERDSSEGNQQGSTKGSDAPATVGRVTLSGLLNALDGIAAQEGRILFATTNDYNALDPALCRPGRLDLHLEFKLASKYQCREMFRRFYLPSEPAPEADEAEDVDVNEKDTAHGSRGTGSDGNSRQLSSSSRSSTGSTDESTAVYVGMTHTVRAPKLSRRKAAELADRFASAVPNRTFSMATLQGYLMAYKTRPYDAVADAPAWVERKLQEKKARVSAGGGAEVDKSEGPTAEAAAPAAPAASPEAVTTTAPADEGKKATASSP</sequence>
<gene>
    <name evidence="16" type="ORF">BN946_scf184746.g22</name>
</gene>
<dbReference type="EMBL" id="CCBP010000036">
    <property type="protein sequence ID" value="CDO69341.1"/>
    <property type="molecule type" value="Genomic_DNA"/>
</dbReference>
<evidence type="ECO:0000256" key="7">
    <source>
        <dbReference type="ARBA" id="ARBA00022840"/>
    </source>
</evidence>
<accession>A0A060S5A9</accession>
<evidence type="ECO:0000256" key="11">
    <source>
        <dbReference type="ARBA" id="ARBA00048778"/>
    </source>
</evidence>
<dbReference type="SMART" id="SM00382">
    <property type="entry name" value="AAA"/>
    <property type="match status" value="1"/>
</dbReference>
<dbReference type="Pfam" id="PF08740">
    <property type="entry name" value="BCS1_N"/>
    <property type="match status" value="1"/>
</dbReference>
<dbReference type="OMA" id="RCNPRYV"/>
<evidence type="ECO:0000256" key="9">
    <source>
        <dbReference type="ARBA" id="ARBA00023128"/>
    </source>
</evidence>
<feature type="compositionally biased region" description="Low complexity" evidence="13">
    <location>
        <begin position="504"/>
        <end position="525"/>
    </location>
</feature>
<feature type="compositionally biased region" description="Polar residues" evidence="13">
    <location>
        <begin position="391"/>
        <end position="400"/>
    </location>
</feature>
<dbReference type="AlphaFoldDB" id="A0A060S5A9"/>
<feature type="compositionally biased region" description="Low complexity" evidence="13">
    <location>
        <begin position="613"/>
        <end position="636"/>
    </location>
</feature>
<dbReference type="InterPro" id="IPR003960">
    <property type="entry name" value="ATPase_AAA_CS"/>
</dbReference>
<evidence type="ECO:0000313" key="17">
    <source>
        <dbReference type="Proteomes" id="UP000029665"/>
    </source>
</evidence>
<keyword evidence="8" id="KW-1133">Transmembrane helix</keyword>
<dbReference type="InterPro" id="IPR057495">
    <property type="entry name" value="AAA_lid_BCS1"/>
</dbReference>
<evidence type="ECO:0000259" key="15">
    <source>
        <dbReference type="SMART" id="SM01024"/>
    </source>
</evidence>
<evidence type="ECO:0000256" key="4">
    <source>
        <dbReference type="ARBA" id="ARBA00022741"/>
    </source>
</evidence>
<dbReference type="SUPFAM" id="SSF52540">
    <property type="entry name" value="P-loop containing nucleoside triphosphate hydrolases"/>
    <property type="match status" value="1"/>
</dbReference>
<dbReference type="STRING" id="5643.A0A060S5A9"/>
<comment type="subcellular location">
    <subcellularLocation>
        <location evidence="1">Mitochondrion inner membrane</location>
        <topology evidence="1">Single-pass membrane protein</topology>
    </subcellularLocation>
</comment>
<dbReference type="InterPro" id="IPR003593">
    <property type="entry name" value="AAA+_ATPase"/>
</dbReference>
<dbReference type="Gene3D" id="3.40.50.300">
    <property type="entry name" value="P-loop containing nucleotide triphosphate hydrolases"/>
    <property type="match status" value="1"/>
</dbReference>
<evidence type="ECO:0000256" key="12">
    <source>
        <dbReference type="RuleBase" id="RU003651"/>
    </source>
</evidence>
<evidence type="ECO:0000313" key="16">
    <source>
        <dbReference type="EMBL" id="CDO69341.1"/>
    </source>
</evidence>
<dbReference type="PANTHER" id="PTHR23070">
    <property type="entry name" value="BCS1 AAA-TYPE ATPASE"/>
    <property type="match status" value="1"/>
</dbReference>
<dbReference type="InterPro" id="IPR003959">
    <property type="entry name" value="ATPase_AAA_core"/>
</dbReference>
<protein>
    <recommendedName>
        <fullName evidence="18">AAA+ ATPase domain-containing protein</fullName>
    </recommendedName>
</protein>
<dbReference type="SMART" id="SM01024">
    <property type="entry name" value="BCS1_N"/>
    <property type="match status" value="1"/>
</dbReference>
<comment type="catalytic activity">
    <reaction evidence="11">
        <text>ATP + H2O = ADP + phosphate + H(+)</text>
        <dbReference type="Rhea" id="RHEA:13065"/>
        <dbReference type="ChEBI" id="CHEBI:15377"/>
        <dbReference type="ChEBI" id="CHEBI:15378"/>
        <dbReference type="ChEBI" id="CHEBI:30616"/>
        <dbReference type="ChEBI" id="CHEBI:43474"/>
        <dbReference type="ChEBI" id="CHEBI:456216"/>
    </reaction>
    <physiologicalReaction direction="left-to-right" evidence="11">
        <dbReference type="Rhea" id="RHEA:13066"/>
    </physiologicalReaction>
</comment>
<feature type="domain" description="AAA+ ATPase" evidence="14">
    <location>
        <begin position="308"/>
        <end position="460"/>
    </location>
</feature>
<feature type="region of interest" description="Disordered" evidence="13">
    <location>
        <begin position="596"/>
        <end position="647"/>
    </location>
</feature>
<keyword evidence="3" id="KW-0812">Transmembrane</keyword>
<dbReference type="GO" id="GO:0005743">
    <property type="term" value="C:mitochondrial inner membrane"/>
    <property type="evidence" value="ECO:0007669"/>
    <property type="project" value="UniProtKB-SubCell"/>
</dbReference>
<dbReference type="Pfam" id="PF00004">
    <property type="entry name" value="AAA"/>
    <property type="match status" value="1"/>
</dbReference>
<dbReference type="InterPro" id="IPR050747">
    <property type="entry name" value="Mitochondrial_chaperone_BCS1"/>
</dbReference>
<keyword evidence="6" id="KW-0378">Hydrolase</keyword>
<keyword evidence="17" id="KW-1185">Reference proteome</keyword>
<dbReference type="HOGENOM" id="CLU_010189_3_2_1"/>
<feature type="region of interest" description="Disordered" evidence="13">
    <location>
        <begin position="381"/>
        <end position="405"/>
    </location>
</feature>
<dbReference type="GO" id="GO:0016887">
    <property type="term" value="F:ATP hydrolysis activity"/>
    <property type="evidence" value="ECO:0007669"/>
    <property type="project" value="InterPro"/>
</dbReference>
<feature type="domain" description="BCS1 N-terminal" evidence="15">
    <location>
        <begin position="70"/>
        <end position="277"/>
    </location>
</feature>
<dbReference type="Proteomes" id="UP000029665">
    <property type="component" value="Unassembled WGS sequence"/>
</dbReference>
<feature type="region of interest" description="Disordered" evidence="13">
    <location>
        <begin position="478"/>
        <end position="529"/>
    </location>
</feature>
<evidence type="ECO:0000256" key="3">
    <source>
        <dbReference type="ARBA" id="ARBA00022692"/>
    </source>
</evidence>
<keyword evidence="10" id="KW-0472">Membrane</keyword>
<evidence type="ECO:0008006" key="18">
    <source>
        <dbReference type="Google" id="ProtNLM"/>
    </source>
</evidence>
<keyword evidence="9" id="KW-0496">Mitochondrion</keyword>
<keyword evidence="5" id="KW-0999">Mitochondrion inner membrane</keyword>
<evidence type="ECO:0000256" key="6">
    <source>
        <dbReference type="ARBA" id="ARBA00022801"/>
    </source>
</evidence>
<organism evidence="16 17">
    <name type="scientific">Pycnoporus cinnabarinus</name>
    <name type="common">Cinnabar-red polypore</name>
    <name type="synonym">Trametes cinnabarina</name>
    <dbReference type="NCBI Taxonomy" id="5643"/>
    <lineage>
        <taxon>Eukaryota</taxon>
        <taxon>Fungi</taxon>
        <taxon>Dikarya</taxon>
        <taxon>Basidiomycota</taxon>
        <taxon>Agaricomycotina</taxon>
        <taxon>Agaricomycetes</taxon>
        <taxon>Polyporales</taxon>
        <taxon>Polyporaceae</taxon>
        <taxon>Trametes</taxon>
    </lineage>
</organism>
<evidence type="ECO:0000256" key="1">
    <source>
        <dbReference type="ARBA" id="ARBA00004434"/>
    </source>
</evidence>
<evidence type="ECO:0000256" key="2">
    <source>
        <dbReference type="ARBA" id="ARBA00007448"/>
    </source>
</evidence>
<name>A0A060S5A9_PYCCI</name>
<feature type="compositionally biased region" description="Basic and acidic residues" evidence="13">
    <location>
        <begin position="381"/>
        <end position="390"/>
    </location>
</feature>
<evidence type="ECO:0000256" key="10">
    <source>
        <dbReference type="ARBA" id="ARBA00023136"/>
    </source>
</evidence>
<feature type="compositionally biased region" description="Acidic residues" evidence="13">
    <location>
        <begin position="479"/>
        <end position="488"/>
    </location>
</feature>
<dbReference type="Pfam" id="PF25426">
    <property type="entry name" value="AAA_lid_BCS1"/>
    <property type="match status" value="1"/>
</dbReference>
<dbReference type="GO" id="GO:0005524">
    <property type="term" value="F:ATP binding"/>
    <property type="evidence" value="ECO:0007669"/>
    <property type="project" value="UniProtKB-KW"/>
</dbReference>